<keyword evidence="3" id="KW-1185">Reference proteome</keyword>
<organism evidence="2 3">
    <name type="scientific">Ephemerocybe angulata</name>
    <dbReference type="NCBI Taxonomy" id="980116"/>
    <lineage>
        <taxon>Eukaryota</taxon>
        <taxon>Fungi</taxon>
        <taxon>Dikarya</taxon>
        <taxon>Basidiomycota</taxon>
        <taxon>Agaricomycotina</taxon>
        <taxon>Agaricomycetes</taxon>
        <taxon>Agaricomycetidae</taxon>
        <taxon>Agaricales</taxon>
        <taxon>Agaricineae</taxon>
        <taxon>Psathyrellaceae</taxon>
        <taxon>Ephemerocybe</taxon>
    </lineage>
</organism>
<protein>
    <submittedName>
        <fullName evidence="2">Uncharacterized protein</fullName>
    </submittedName>
</protein>
<feature type="signal peptide" evidence="1">
    <location>
        <begin position="1"/>
        <end position="21"/>
    </location>
</feature>
<evidence type="ECO:0000256" key="1">
    <source>
        <dbReference type="SAM" id="SignalP"/>
    </source>
</evidence>
<sequence>MFPRLTLFIALCTLVARPVLAACVDYDCSQGGEADCPSGCSCNSSDGWCMPMAEPKKDSAHMWWSVAELVAVLVFHIYDGRAHARDSMASSASTVGSSDYILAGGDKLCEEAVIREFVQSGFSSLTI</sequence>
<name>A0A8H6LWV3_9AGAR</name>
<keyword evidence="1" id="KW-0732">Signal</keyword>
<dbReference type="EMBL" id="JACGCI010000110">
    <property type="protein sequence ID" value="KAF6745069.1"/>
    <property type="molecule type" value="Genomic_DNA"/>
</dbReference>
<evidence type="ECO:0000313" key="2">
    <source>
        <dbReference type="EMBL" id="KAF6745069.1"/>
    </source>
</evidence>
<evidence type="ECO:0000313" key="3">
    <source>
        <dbReference type="Proteomes" id="UP000521943"/>
    </source>
</evidence>
<dbReference type="AlphaFoldDB" id="A0A8H6LWV3"/>
<comment type="caution">
    <text evidence="2">The sequence shown here is derived from an EMBL/GenBank/DDBJ whole genome shotgun (WGS) entry which is preliminary data.</text>
</comment>
<feature type="chain" id="PRO_5034457854" evidence="1">
    <location>
        <begin position="22"/>
        <end position="127"/>
    </location>
</feature>
<gene>
    <name evidence="2" type="ORF">DFP72DRAFT_856775</name>
</gene>
<reference evidence="2 3" key="1">
    <citation type="submission" date="2020-07" db="EMBL/GenBank/DDBJ databases">
        <title>Comparative genomics of pyrophilous fungi reveals a link between fire events and developmental genes.</title>
        <authorList>
            <consortium name="DOE Joint Genome Institute"/>
            <person name="Steindorff A.S."/>
            <person name="Carver A."/>
            <person name="Calhoun S."/>
            <person name="Stillman K."/>
            <person name="Liu H."/>
            <person name="Lipzen A."/>
            <person name="Pangilinan J."/>
            <person name="Labutti K."/>
            <person name="Bruns T.D."/>
            <person name="Grigoriev I.V."/>
        </authorList>
    </citation>
    <scope>NUCLEOTIDE SEQUENCE [LARGE SCALE GENOMIC DNA]</scope>
    <source>
        <strain evidence="2 3">CBS 144469</strain>
    </source>
</reference>
<accession>A0A8H6LWV3</accession>
<proteinExistence type="predicted"/>
<dbReference type="Proteomes" id="UP000521943">
    <property type="component" value="Unassembled WGS sequence"/>
</dbReference>